<accession>A0A8S0RAV6</accession>
<comment type="caution">
    <text evidence="14">The sequence shown here is derived from an EMBL/GenBank/DDBJ whole genome shotgun (WGS) entry which is preliminary data.</text>
</comment>
<keyword evidence="5" id="KW-0336">GPI-anchor</keyword>
<keyword evidence="4" id="KW-1003">Cell membrane</keyword>
<evidence type="ECO:0000256" key="3">
    <source>
        <dbReference type="ARBA" id="ARBA00022448"/>
    </source>
</evidence>
<dbReference type="SMART" id="SM00499">
    <property type="entry name" value="AAI"/>
    <property type="match status" value="2"/>
</dbReference>
<feature type="compositionally biased region" description="Low complexity" evidence="11">
    <location>
        <begin position="115"/>
        <end position="129"/>
    </location>
</feature>
<evidence type="ECO:0000259" key="13">
    <source>
        <dbReference type="SMART" id="SM00499"/>
    </source>
</evidence>
<dbReference type="InterPro" id="IPR000528">
    <property type="entry name" value="Plant_nsLTP"/>
</dbReference>
<dbReference type="Pfam" id="PF14368">
    <property type="entry name" value="LTP_2"/>
    <property type="match status" value="2"/>
</dbReference>
<organism evidence="14 15">
    <name type="scientific">Olea europaea subsp. europaea</name>
    <dbReference type="NCBI Taxonomy" id="158383"/>
    <lineage>
        <taxon>Eukaryota</taxon>
        <taxon>Viridiplantae</taxon>
        <taxon>Streptophyta</taxon>
        <taxon>Embryophyta</taxon>
        <taxon>Tracheophyta</taxon>
        <taxon>Spermatophyta</taxon>
        <taxon>Magnoliopsida</taxon>
        <taxon>eudicotyledons</taxon>
        <taxon>Gunneridae</taxon>
        <taxon>Pentapetalae</taxon>
        <taxon>asterids</taxon>
        <taxon>lamiids</taxon>
        <taxon>Lamiales</taxon>
        <taxon>Oleaceae</taxon>
        <taxon>Oleeae</taxon>
        <taxon>Olea</taxon>
    </lineage>
</organism>
<dbReference type="SUPFAM" id="SSF47699">
    <property type="entry name" value="Bifunctional inhibitor/lipid-transfer protein/seed storage 2S albumin"/>
    <property type="match status" value="2"/>
</dbReference>
<keyword evidence="5" id="KW-0472">Membrane</keyword>
<evidence type="ECO:0000256" key="11">
    <source>
        <dbReference type="SAM" id="MobiDB-lite"/>
    </source>
</evidence>
<dbReference type="InterPro" id="IPR036312">
    <property type="entry name" value="Bifun_inhib/LTP/seed_sf"/>
</dbReference>
<dbReference type="Gramene" id="OE9A013897T1">
    <property type="protein sequence ID" value="OE9A013897C1"/>
    <property type="gene ID" value="OE9A013897"/>
</dbReference>
<protein>
    <submittedName>
        <fullName evidence="14">Non-specific lipid-transfer At2g13820</fullName>
    </submittedName>
</protein>
<feature type="compositionally biased region" description="Polar residues" evidence="11">
    <location>
        <begin position="265"/>
        <end position="293"/>
    </location>
</feature>
<keyword evidence="15" id="KW-1185">Reference proteome</keyword>
<evidence type="ECO:0000256" key="12">
    <source>
        <dbReference type="SAM" id="SignalP"/>
    </source>
</evidence>
<dbReference type="EMBL" id="CACTIH010002375">
    <property type="protein sequence ID" value="CAA2976180.1"/>
    <property type="molecule type" value="Genomic_DNA"/>
</dbReference>
<dbReference type="InterPro" id="IPR043325">
    <property type="entry name" value="LTSS"/>
</dbReference>
<feature type="signal peptide" evidence="12">
    <location>
        <begin position="1"/>
        <end position="24"/>
    </location>
</feature>
<dbReference type="Proteomes" id="UP000594638">
    <property type="component" value="Unassembled WGS sequence"/>
</dbReference>
<keyword evidence="10" id="KW-0449">Lipoprotein</keyword>
<evidence type="ECO:0000256" key="8">
    <source>
        <dbReference type="ARBA" id="ARBA00023157"/>
    </source>
</evidence>
<dbReference type="Gene3D" id="1.10.110.10">
    <property type="entry name" value="Plant lipid-transfer and hydrophobic proteins"/>
    <property type="match status" value="2"/>
</dbReference>
<feature type="chain" id="PRO_5035755695" evidence="12">
    <location>
        <begin position="25"/>
        <end position="316"/>
    </location>
</feature>
<evidence type="ECO:0000256" key="4">
    <source>
        <dbReference type="ARBA" id="ARBA00022475"/>
    </source>
</evidence>
<dbReference type="GO" id="GO:0006869">
    <property type="term" value="P:lipid transport"/>
    <property type="evidence" value="ECO:0007669"/>
    <property type="project" value="InterPro"/>
</dbReference>
<comment type="subcellular location">
    <subcellularLocation>
        <location evidence="1">Cell membrane</location>
        <topology evidence="1">Lipid-anchor</topology>
        <topology evidence="1">GPI-anchor</topology>
    </subcellularLocation>
</comment>
<evidence type="ECO:0000256" key="7">
    <source>
        <dbReference type="ARBA" id="ARBA00023121"/>
    </source>
</evidence>
<reference evidence="14 15" key="1">
    <citation type="submission" date="2019-12" db="EMBL/GenBank/DDBJ databases">
        <authorList>
            <person name="Alioto T."/>
            <person name="Alioto T."/>
            <person name="Gomez Garrido J."/>
        </authorList>
    </citation>
    <scope>NUCLEOTIDE SEQUENCE [LARGE SCALE GENOMIC DNA]</scope>
</reference>
<dbReference type="GO" id="GO:0008289">
    <property type="term" value="F:lipid binding"/>
    <property type="evidence" value="ECO:0007669"/>
    <property type="project" value="UniProtKB-KW"/>
</dbReference>
<comment type="similarity">
    <text evidence="2">Belongs to the plant LTP family.</text>
</comment>
<dbReference type="PRINTS" id="PR00382">
    <property type="entry name" value="LIPIDTRNSFER"/>
</dbReference>
<feature type="region of interest" description="Disordered" evidence="11">
    <location>
        <begin position="108"/>
        <end position="156"/>
    </location>
</feature>
<dbReference type="InterPro" id="IPR016140">
    <property type="entry name" value="Bifunc_inhib/LTP/seed_store"/>
</dbReference>
<feature type="domain" description="Bifunctional inhibitor/plant lipid transfer protein/seed storage helical" evidence="13">
    <location>
        <begin position="28"/>
        <end position="106"/>
    </location>
</feature>
<evidence type="ECO:0000256" key="1">
    <source>
        <dbReference type="ARBA" id="ARBA00004609"/>
    </source>
</evidence>
<feature type="domain" description="Bifunctional inhibitor/plant lipid transfer protein/seed storage helical" evidence="13">
    <location>
        <begin position="159"/>
        <end position="236"/>
    </location>
</feature>
<dbReference type="CDD" id="cd00010">
    <property type="entry name" value="AAI_LTSS"/>
    <property type="match status" value="2"/>
</dbReference>
<proteinExistence type="inferred from homology"/>
<dbReference type="FunFam" id="1.10.110.10:FF:000001">
    <property type="entry name" value="Bifunctional inhibitor/lipid-transfer protein/seed storage 2S albumin superfamily protein"/>
    <property type="match status" value="2"/>
</dbReference>
<keyword evidence="7" id="KW-0446">Lipid-binding</keyword>
<feature type="region of interest" description="Disordered" evidence="11">
    <location>
        <begin position="236"/>
        <end position="295"/>
    </location>
</feature>
<keyword evidence="6 12" id="KW-0732">Signal</keyword>
<dbReference type="GO" id="GO:0005886">
    <property type="term" value="C:plasma membrane"/>
    <property type="evidence" value="ECO:0007669"/>
    <property type="project" value="UniProtKB-SubCell"/>
</dbReference>
<dbReference type="GO" id="GO:0098552">
    <property type="term" value="C:side of membrane"/>
    <property type="evidence" value="ECO:0007669"/>
    <property type="project" value="UniProtKB-KW"/>
</dbReference>
<evidence type="ECO:0000256" key="10">
    <source>
        <dbReference type="ARBA" id="ARBA00023288"/>
    </source>
</evidence>
<gene>
    <name evidence="14" type="ORF">OLEA9_A013897</name>
</gene>
<name>A0A8S0RAV6_OLEEU</name>
<keyword evidence="9" id="KW-0325">Glycoprotein</keyword>
<dbReference type="PANTHER" id="PTHR33044">
    <property type="entry name" value="BIFUNCTIONAL INHIBITOR/LIPID-TRANSFER PROTEIN/SEED STORAGE 2S ALBUMIN SUPERFAMILY PROTEIN-RELATED"/>
    <property type="match status" value="1"/>
</dbReference>
<dbReference type="OrthoDB" id="911994at2759"/>
<evidence type="ECO:0000256" key="5">
    <source>
        <dbReference type="ARBA" id="ARBA00022622"/>
    </source>
</evidence>
<dbReference type="AlphaFoldDB" id="A0A8S0RAV6"/>
<sequence length="316" mass="31578">MASIVRKISLVLVLVVMLSDDTKAQSGCTTAIVGLSPCLNYVIGNSSTPSSSCCSQLSGVVKSQPQCLCSLLNGGAASSFGITINQTLALALPKVCNVQTPPVSRCNDVNGGTNSAATPVSSPAESPAESVDETPDVPTLPSDSDIPSGGSMAQSSTNCTSTLMTLSSCLSYVTGNSSTPSSSCCSSLGNVVQSQPRCLCPLLNGAGLSFGLSINQTYALALPSACSVQTPPVSQCKASANGPASSPSPSPINSPADGSDEPAKSPTTTTIPSGPQGSGSKTEPNTSGKTSDGNIIKSPIHLATVALFVAATRMNI</sequence>
<evidence type="ECO:0000313" key="14">
    <source>
        <dbReference type="EMBL" id="CAA2976180.1"/>
    </source>
</evidence>
<evidence type="ECO:0000313" key="15">
    <source>
        <dbReference type="Proteomes" id="UP000594638"/>
    </source>
</evidence>
<evidence type="ECO:0000256" key="6">
    <source>
        <dbReference type="ARBA" id="ARBA00022729"/>
    </source>
</evidence>
<evidence type="ECO:0000256" key="9">
    <source>
        <dbReference type="ARBA" id="ARBA00023180"/>
    </source>
</evidence>
<keyword evidence="8" id="KW-1015">Disulfide bond</keyword>
<evidence type="ECO:0000256" key="2">
    <source>
        <dbReference type="ARBA" id="ARBA00009748"/>
    </source>
</evidence>
<keyword evidence="3" id="KW-0813">Transport</keyword>